<dbReference type="SUPFAM" id="SSF52540">
    <property type="entry name" value="P-loop containing nucleoside triphosphate hydrolases"/>
    <property type="match status" value="1"/>
</dbReference>
<protein>
    <submittedName>
        <fullName evidence="3">Magnesium chelatase family protein</fullName>
    </submittedName>
</protein>
<gene>
    <name evidence="3" type="ORF">MMIC_P1721</name>
</gene>
<dbReference type="Gene3D" id="3.40.50.300">
    <property type="entry name" value="P-loop containing nucleotide triphosphate hydrolases"/>
    <property type="match status" value="1"/>
</dbReference>
<dbReference type="EMBL" id="BDFD01000014">
    <property type="protein sequence ID" value="GAV20748.1"/>
    <property type="molecule type" value="Genomic_DNA"/>
</dbReference>
<proteinExistence type="predicted"/>
<evidence type="ECO:0000313" key="4">
    <source>
        <dbReference type="Proteomes" id="UP000231632"/>
    </source>
</evidence>
<evidence type="ECO:0000259" key="2">
    <source>
        <dbReference type="Pfam" id="PF13335"/>
    </source>
</evidence>
<dbReference type="Pfam" id="PF13335">
    <property type="entry name" value="Mg_chelatase_C"/>
    <property type="match status" value="1"/>
</dbReference>
<dbReference type="InterPro" id="IPR025158">
    <property type="entry name" value="Mg_chelat-rel_C"/>
</dbReference>
<evidence type="ECO:0000259" key="1">
    <source>
        <dbReference type="Pfam" id="PF01078"/>
    </source>
</evidence>
<dbReference type="AlphaFoldDB" id="A0A1L8CPB5"/>
<dbReference type="InterPro" id="IPR027417">
    <property type="entry name" value="P-loop_NTPase"/>
</dbReference>
<dbReference type="Proteomes" id="UP000231632">
    <property type="component" value="Unassembled WGS sequence"/>
</dbReference>
<accession>A0A1L8CPB5</accession>
<evidence type="ECO:0000313" key="3">
    <source>
        <dbReference type="EMBL" id="GAV20748.1"/>
    </source>
</evidence>
<organism evidence="3 4">
    <name type="scientific">Mariprofundus micogutta</name>
    <dbReference type="NCBI Taxonomy" id="1921010"/>
    <lineage>
        <taxon>Bacteria</taxon>
        <taxon>Pseudomonadati</taxon>
        <taxon>Pseudomonadota</taxon>
        <taxon>Candidatius Mariprofundia</taxon>
        <taxon>Mariprofundales</taxon>
        <taxon>Mariprofundaceae</taxon>
        <taxon>Mariprofundus</taxon>
    </lineage>
</organism>
<feature type="domain" description="Magnesium chelatase ChlI-like catalytic" evidence="1">
    <location>
        <begin position="13"/>
        <end position="102"/>
    </location>
</feature>
<sequence length="210" mass="23590">MEDSTLIGISQYEHKRVVLETLRQPLEDGRVCIARAADTISYPARFQLVAAMNPCPCGYLGHPGKACRCSPSQIRRYVGRISGPLLDRFDLRIHVPPVDREELSSMRPGESSASIADRVQRARAVQYQRLGYGKINARMNTREIETYARPDEEGARLLDRAMDSFSLSARSYHRILKVARTIADLEAMHVVSAAHIAEALQYRGEDFISS</sequence>
<reference evidence="3 4" key="1">
    <citation type="journal article" date="2017" name="Arch. Microbiol.">
        <title>Mariprofundus micogutta sp. nov., a novel iron-oxidizing zetaproteobacterium isolated from a deep-sea hydrothermal field at the Bayonnaise knoll of the Izu-Ogasawara arc, and a description of Mariprofundales ord. nov. and Zetaproteobacteria classis nov.</title>
        <authorList>
            <person name="Makita H."/>
            <person name="Tanaka E."/>
            <person name="Mitsunobu S."/>
            <person name="Miyazaki M."/>
            <person name="Nunoura T."/>
            <person name="Uematsu K."/>
            <person name="Takaki Y."/>
            <person name="Nishi S."/>
            <person name="Shimamura S."/>
            <person name="Takai K."/>
        </authorList>
    </citation>
    <scope>NUCLEOTIDE SEQUENCE [LARGE SCALE GENOMIC DNA]</scope>
    <source>
        <strain evidence="3 4">ET2</strain>
    </source>
</reference>
<name>A0A1L8CPB5_9PROT</name>
<dbReference type="InterPro" id="IPR000523">
    <property type="entry name" value="Mg_chelatse_chII-like_cat_dom"/>
</dbReference>
<feature type="domain" description="Mg chelatase-related protein C-terminal" evidence="2">
    <location>
        <begin position="109"/>
        <end position="203"/>
    </location>
</feature>
<dbReference type="PANTHER" id="PTHR32039:SF7">
    <property type="entry name" value="COMPETENCE PROTEIN COMM"/>
    <property type="match status" value="1"/>
</dbReference>
<dbReference type="PANTHER" id="PTHR32039">
    <property type="entry name" value="MAGNESIUM-CHELATASE SUBUNIT CHLI"/>
    <property type="match status" value="1"/>
</dbReference>
<comment type="caution">
    <text evidence="3">The sequence shown here is derived from an EMBL/GenBank/DDBJ whole genome shotgun (WGS) entry which is preliminary data.</text>
</comment>
<dbReference type="Pfam" id="PF01078">
    <property type="entry name" value="Mg_chelatase"/>
    <property type="match status" value="1"/>
</dbReference>
<dbReference type="RefSeq" id="WP_227819436.1">
    <property type="nucleotide sequence ID" value="NZ_BDFD01000014.1"/>
</dbReference>
<dbReference type="InterPro" id="IPR045006">
    <property type="entry name" value="CHLI-like"/>
</dbReference>
<dbReference type="STRING" id="1921010.MMIC_P1721"/>
<keyword evidence="4" id="KW-1185">Reference proteome</keyword>
<dbReference type="GO" id="GO:0005524">
    <property type="term" value="F:ATP binding"/>
    <property type="evidence" value="ECO:0007669"/>
    <property type="project" value="InterPro"/>
</dbReference>